<evidence type="ECO:0000259" key="1">
    <source>
        <dbReference type="SMART" id="SM00458"/>
    </source>
</evidence>
<dbReference type="Gene3D" id="2.80.10.50">
    <property type="match status" value="3"/>
</dbReference>
<dbReference type="RefSeq" id="WP_086284043.1">
    <property type="nucleotide sequence ID" value="NZ_NGMO01000001.1"/>
</dbReference>
<proteinExistence type="predicted"/>
<dbReference type="AlphaFoldDB" id="A0A2C9XR56"/>
<dbReference type="InterPro" id="IPR035992">
    <property type="entry name" value="Ricin_B-like_lectins"/>
</dbReference>
<evidence type="ECO:0000313" key="2">
    <source>
        <dbReference type="EMBL" id="OTP12631.1"/>
    </source>
</evidence>
<gene>
    <name evidence="2" type="ORF">A5844_000864</name>
</gene>
<comment type="caution">
    <text evidence="2">The sequence shown here is derived from an EMBL/GenBank/DDBJ whole genome shotgun (WGS) entry which is preliminary data.</text>
</comment>
<dbReference type="InterPro" id="IPR000772">
    <property type="entry name" value="Ricin_B_lectin"/>
</dbReference>
<organism evidence="2 3">
    <name type="scientific">Candidatus Enterococcus wittei</name>
    <dbReference type="NCBI Taxonomy" id="1987383"/>
    <lineage>
        <taxon>Bacteria</taxon>
        <taxon>Bacillati</taxon>
        <taxon>Bacillota</taxon>
        <taxon>Bacilli</taxon>
        <taxon>Lactobacillales</taxon>
        <taxon>Enterococcaceae</taxon>
        <taxon>Enterococcus</taxon>
    </lineage>
</organism>
<dbReference type="Pfam" id="PF14200">
    <property type="entry name" value="RicinB_lectin_2"/>
    <property type="match status" value="3"/>
</dbReference>
<keyword evidence="3" id="KW-1185">Reference proteome</keyword>
<protein>
    <recommendedName>
        <fullName evidence="1">Ricin B lectin domain-containing protein</fullName>
    </recommendedName>
</protein>
<dbReference type="SMART" id="SM00458">
    <property type="entry name" value="RICIN"/>
    <property type="match status" value="2"/>
</dbReference>
<dbReference type="Proteomes" id="UP000194933">
    <property type="component" value="Unassembled WGS sequence"/>
</dbReference>
<feature type="domain" description="Ricin B lectin" evidence="1">
    <location>
        <begin position="19"/>
        <end position="155"/>
    </location>
</feature>
<dbReference type="CDD" id="cd00161">
    <property type="entry name" value="beta-trefoil_Ricin-like"/>
    <property type="match status" value="1"/>
</dbReference>
<accession>A0A2C9XR56</accession>
<evidence type="ECO:0000313" key="3">
    <source>
        <dbReference type="Proteomes" id="UP000194933"/>
    </source>
</evidence>
<sequence>MSENIDGRGFEQDLGSFHTQVLTIRSALNTNKVVDLSSDPSKVIHIWDSHGGDNQLWRFKYNSSERSYQIESVATGKVIKSNADGTMVMANMTGSFEEYDYGKYWELLRLDSGNYLIKNQASGLVLDLDNENTTNGTKIKTYKENGSLAQEWKISETTEPVGEYDGKILTVHTELNPDRKVLNFTDNAYNPVIAWEFDAGKKQQWKFQFDTTKRAYQIISLAKDNQCLDIGNTTDGRLVMSLTSFQYGTSYWKLVEGQSGIYTIENVHTGLVLNVDSVGSIVTAYKRTGGTNQLWRFKEEATPNFDLSLGRSFVIGAREDTSKVLDLELYKGMDSEPTEAVVMYSYNGGSNQKWEFRKNSNGSYRIDSVYTYTPSGIVQAARNYVLQSNSDFPKTMNTVTAITHELKSEWRPRLLPGQYDYDGYAIYAIENVTRPGNYLKITSTTNGSGLTYGNFSSTDMKLMFSIRP</sequence>
<dbReference type="CDD" id="cd23445">
    <property type="entry name" value="beta-trefoil_Ricin_HA17-like"/>
    <property type="match status" value="2"/>
</dbReference>
<reference evidence="2 3" key="1">
    <citation type="submission" date="2017-05" db="EMBL/GenBank/DDBJ databases">
        <title>The Genome Sequence of Enterococcus sp. 10A9_DIV0425.</title>
        <authorList>
            <consortium name="The Broad Institute Genomics Platform"/>
            <consortium name="The Broad Institute Genomic Center for Infectious Diseases"/>
            <person name="Earl A."/>
            <person name="Manson A."/>
            <person name="Schwartman J."/>
            <person name="Gilmore M."/>
            <person name="Abouelleil A."/>
            <person name="Cao P."/>
            <person name="Chapman S."/>
            <person name="Cusick C."/>
            <person name="Shea T."/>
            <person name="Young S."/>
            <person name="Neafsey D."/>
            <person name="Nusbaum C."/>
            <person name="Birren B."/>
        </authorList>
    </citation>
    <scope>NUCLEOTIDE SEQUENCE [LARGE SCALE GENOMIC DNA]</scope>
    <source>
        <strain evidence="2 3">10A9_DIV0425</strain>
    </source>
</reference>
<feature type="domain" description="Ricin B lectin" evidence="1">
    <location>
        <begin position="165"/>
        <end position="298"/>
    </location>
</feature>
<dbReference type="STRING" id="1987383.A5844_000864"/>
<dbReference type="PROSITE" id="PS50231">
    <property type="entry name" value="RICIN_B_LECTIN"/>
    <property type="match status" value="2"/>
</dbReference>
<dbReference type="SUPFAM" id="SSF50370">
    <property type="entry name" value="Ricin B-like lectins"/>
    <property type="match status" value="3"/>
</dbReference>
<name>A0A2C9XR56_9ENTE</name>
<dbReference type="EMBL" id="NGMO01000001">
    <property type="protein sequence ID" value="OTP12631.1"/>
    <property type="molecule type" value="Genomic_DNA"/>
</dbReference>